<evidence type="ECO:0000313" key="3">
    <source>
        <dbReference type="Proteomes" id="UP000237000"/>
    </source>
</evidence>
<feature type="compositionally biased region" description="Polar residues" evidence="1">
    <location>
        <begin position="30"/>
        <end position="53"/>
    </location>
</feature>
<dbReference type="EMBL" id="JXTC01000043">
    <property type="protein sequence ID" value="PON95695.1"/>
    <property type="molecule type" value="Genomic_DNA"/>
</dbReference>
<reference evidence="3" key="1">
    <citation type="submission" date="2016-06" db="EMBL/GenBank/DDBJ databases">
        <title>Parallel loss of symbiosis genes in relatives of nitrogen-fixing non-legume Parasponia.</title>
        <authorList>
            <person name="Van Velzen R."/>
            <person name="Holmer R."/>
            <person name="Bu F."/>
            <person name="Rutten L."/>
            <person name="Van Zeijl A."/>
            <person name="Liu W."/>
            <person name="Santuari L."/>
            <person name="Cao Q."/>
            <person name="Sharma T."/>
            <person name="Shen D."/>
            <person name="Roswanjaya Y."/>
            <person name="Wardhani T."/>
            <person name="Kalhor M.S."/>
            <person name="Jansen J."/>
            <person name="Van den Hoogen J."/>
            <person name="Gungor B."/>
            <person name="Hartog M."/>
            <person name="Hontelez J."/>
            <person name="Verver J."/>
            <person name="Yang W.-C."/>
            <person name="Schijlen E."/>
            <person name="Repin R."/>
            <person name="Schilthuizen M."/>
            <person name="Schranz E."/>
            <person name="Heidstra R."/>
            <person name="Miyata K."/>
            <person name="Fedorova E."/>
            <person name="Kohlen W."/>
            <person name="Bisseling T."/>
            <person name="Smit S."/>
            <person name="Geurts R."/>
        </authorList>
    </citation>
    <scope>NUCLEOTIDE SEQUENCE [LARGE SCALE GENOMIC DNA]</scope>
    <source>
        <strain evidence="3">cv. RG33-2</strain>
    </source>
</reference>
<dbReference type="Proteomes" id="UP000237000">
    <property type="component" value="Unassembled WGS sequence"/>
</dbReference>
<organism evidence="2 3">
    <name type="scientific">Trema orientale</name>
    <name type="common">Charcoal tree</name>
    <name type="synonym">Celtis orientalis</name>
    <dbReference type="NCBI Taxonomy" id="63057"/>
    <lineage>
        <taxon>Eukaryota</taxon>
        <taxon>Viridiplantae</taxon>
        <taxon>Streptophyta</taxon>
        <taxon>Embryophyta</taxon>
        <taxon>Tracheophyta</taxon>
        <taxon>Spermatophyta</taxon>
        <taxon>Magnoliopsida</taxon>
        <taxon>eudicotyledons</taxon>
        <taxon>Gunneridae</taxon>
        <taxon>Pentapetalae</taxon>
        <taxon>rosids</taxon>
        <taxon>fabids</taxon>
        <taxon>Rosales</taxon>
        <taxon>Cannabaceae</taxon>
        <taxon>Trema</taxon>
    </lineage>
</organism>
<name>A0A2P5FD36_TREOI</name>
<sequence>MHPHSPISFLVLEQKPSSKTARAAAILTPNTPQFNTPTRRAINPSEQRTSATGGNEAKCLNKSTATSRLRTEGAESQKFFKHSIPPSFTTESFKLSSSETKLRKHPIAFS</sequence>
<feature type="compositionally biased region" description="Polar residues" evidence="1">
    <location>
        <begin position="90"/>
        <end position="99"/>
    </location>
</feature>
<comment type="caution">
    <text evidence="2">The sequence shown here is derived from an EMBL/GenBank/DDBJ whole genome shotgun (WGS) entry which is preliminary data.</text>
</comment>
<evidence type="ECO:0000313" key="2">
    <source>
        <dbReference type="EMBL" id="PON95695.1"/>
    </source>
</evidence>
<evidence type="ECO:0000256" key="1">
    <source>
        <dbReference type="SAM" id="MobiDB-lite"/>
    </source>
</evidence>
<gene>
    <name evidence="2" type="ORF">TorRG33x02_085240</name>
</gene>
<protein>
    <submittedName>
        <fullName evidence="2">Uncharacterized protein</fullName>
    </submittedName>
</protein>
<keyword evidence="3" id="KW-1185">Reference proteome</keyword>
<feature type="region of interest" description="Disordered" evidence="1">
    <location>
        <begin position="30"/>
        <end position="77"/>
    </location>
</feature>
<proteinExistence type="predicted"/>
<accession>A0A2P5FD36</accession>
<dbReference type="InParanoid" id="A0A2P5FD36"/>
<dbReference type="OrthoDB" id="10278650at2759"/>
<dbReference type="AlphaFoldDB" id="A0A2P5FD36"/>
<feature type="region of interest" description="Disordered" evidence="1">
    <location>
        <begin position="90"/>
        <end position="110"/>
    </location>
</feature>